<dbReference type="AlphaFoldDB" id="A0A6L2NUI8"/>
<organism evidence="1">
    <name type="scientific">Tanacetum cinerariifolium</name>
    <name type="common">Dalmatian daisy</name>
    <name type="synonym">Chrysanthemum cinerariifolium</name>
    <dbReference type="NCBI Taxonomy" id="118510"/>
    <lineage>
        <taxon>Eukaryota</taxon>
        <taxon>Viridiplantae</taxon>
        <taxon>Streptophyta</taxon>
        <taxon>Embryophyta</taxon>
        <taxon>Tracheophyta</taxon>
        <taxon>Spermatophyta</taxon>
        <taxon>Magnoliopsida</taxon>
        <taxon>eudicotyledons</taxon>
        <taxon>Gunneridae</taxon>
        <taxon>Pentapetalae</taxon>
        <taxon>asterids</taxon>
        <taxon>campanulids</taxon>
        <taxon>Asterales</taxon>
        <taxon>Asteraceae</taxon>
        <taxon>Asteroideae</taxon>
        <taxon>Anthemideae</taxon>
        <taxon>Anthemidinae</taxon>
        <taxon>Tanacetum</taxon>
    </lineage>
</organism>
<accession>A0A6L2NUI8</accession>
<evidence type="ECO:0000313" key="1">
    <source>
        <dbReference type="EMBL" id="GEU88275.1"/>
    </source>
</evidence>
<gene>
    <name evidence="1" type="ORF">Tci_060253</name>
</gene>
<comment type="caution">
    <text evidence="1">The sequence shown here is derived from an EMBL/GenBank/DDBJ whole genome shotgun (WGS) entry which is preliminary data.</text>
</comment>
<protein>
    <recommendedName>
        <fullName evidence="2">Retrovirus-related Pol polyprotein from transposon TNT 1-94</fullName>
    </recommendedName>
</protein>
<name>A0A6L2NUI8_TANCI</name>
<proteinExistence type="predicted"/>
<sequence length="116" mass="13401">MGYCFYFPSKNKIVVARYVEFLEKNLISQEVNGRAVEHEEIQDKDTSPFENTIKIPMEVEDFKPPQEEVVPVHRSARIHQAPDCLCLNVKVEEHSLEDLNEPTNYKAALLDPKSNK</sequence>
<reference evidence="1" key="1">
    <citation type="journal article" date="2019" name="Sci. Rep.">
        <title>Draft genome of Tanacetum cinerariifolium, the natural source of mosquito coil.</title>
        <authorList>
            <person name="Yamashiro T."/>
            <person name="Shiraishi A."/>
            <person name="Satake H."/>
            <person name="Nakayama K."/>
        </authorList>
    </citation>
    <scope>NUCLEOTIDE SEQUENCE</scope>
</reference>
<evidence type="ECO:0008006" key="2">
    <source>
        <dbReference type="Google" id="ProtNLM"/>
    </source>
</evidence>
<dbReference type="EMBL" id="BKCJ010009714">
    <property type="protein sequence ID" value="GEU88275.1"/>
    <property type="molecule type" value="Genomic_DNA"/>
</dbReference>